<evidence type="ECO:0000313" key="7">
    <source>
        <dbReference type="EMBL" id="MBC8539687.1"/>
    </source>
</evidence>
<dbReference type="CDD" id="cd13124">
    <property type="entry name" value="MATE_SpoVB_like"/>
    <property type="match status" value="1"/>
</dbReference>
<evidence type="ECO:0000256" key="5">
    <source>
        <dbReference type="ARBA" id="ARBA00023136"/>
    </source>
</evidence>
<keyword evidence="2" id="KW-1003">Cell membrane</keyword>
<dbReference type="GO" id="GO:0005886">
    <property type="term" value="C:plasma membrane"/>
    <property type="evidence" value="ECO:0007669"/>
    <property type="project" value="UniProtKB-SubCell"/>
</dbReference>
<dbReference type="PANTHER" id="PTHR30250">
    <property type="entry name" value="PST FAMILY PREDICTED COLANIC ACID TRANSPORTER"/>
    <property type="match status" value="1"/>
</dbReference>
<feature type="transmembrane region" description="Helical" evidence="6">
    <location>
        <begin position="185"/>
        <end position="210"/>
    </location>
</feature>
<dbReference type="Proteomes" id="UP000611762">
    <property type="component" value="Unassembled WGS sequence"/>
</dbReference>
<accession>A0A926HTM7</accession>
<name>A0A926HTM7_9FIRM</name>
<dbReference type="AlphaFoldDB" id="A0A926HTM7"/>
<feature type="transmembrane region" description="Helical" evidence="6">
    <location>
        <begin position="386"/>
        <end position="406"/>
    </location>
</feature>
<keyword evidence="5 6" id="KW-0472">Membrane</keyword>
<keyword evidence="4 6" id="KW-1133">Transmembrane helix</keyword>
<feature type="transmembrane region" description="Helical" evidence="6">
    <location>
        <begin position="350"/>
        <end position="374"/>
    </location>
</feature>
<feature type="transmembrane region" description="Helical" evidence="6">
    <location>
        <begin position="484"/>
        <end position="511"/>
    </location>
</feature>
<feature type="transmembrane region" description="Helical" evidence="6">
    <location>
        <begin position="444"/>
        <end position="463"/>
    </location>
</feature>
<evidence type="ECO:0000256" key="6">
    <source>
        <dbReference type="SAM" id="Phobius"/>
    </source>
</evidence>
<dbReference type="RefSeq" id="WP_249310900.1">
    <property type="nucleotide sequence ID" value="NZ_JACRSU010000001.1"/>
</dbReference>
<feature type="transmembrane region" description="Helical" evidence="6">
    <location>
        <begin position="319"/>
        <end position="338"/>
    </location>
</feature>
<reference evidence="7" key="1">
    <citation type="submission" date="2020-08" db="EMBL/GenBank/DDBJ databases">
        <title>Genome public.</title>
        <authorList>
            <person name="Liu C."/>
            <person name="Sun Q."/>
        </authorList>
    </citation>
    <scope>NUCLEOTIDE SEQUENCE</scope>
    <source>
        <strain evidence="7">H8</strain>
    </source>
</reference>
<dbReference type="Pfam" id="PF01943">
    <property type="entry name" value="Polysacc_synt"/>
    <property type="match status" value="1"/>
</dbReference>
<feature type="transmembrane region" description="Helical" evidence="6">
    <location>
        <begin position="230"/>
        <end position="254"/>
    </location>
</feature>
<feature type="transmembrane region" description="Helical" evidence="6">
    <location>
        <begin position="90"/>
        <end position="110"/>
    </location>
</feature>
<dbReference type="InterPro" id="IPR050833">
    <property type="entry name" value="Poly_Biosynth_Transport"/>
</dbReference>
<feature type="transmembrane region" description="Helical" evidence="6">
    <location>
        <begin position="50"/>
        <end position="69"/>
    </location>
</feature>
<feature type="transmembrane region" description="Helical" evidence="6">
    <location>
        <begin position="161"/>
        <end position="179"/>
    </location>
</feature>
<organism evidence="7 8">
    <name type="scientific">Congzhengia minquanensis</name>
    <dbReference type="NCBI Taxonomy" id="2763657"/>
    <lineage>
        <taxon>Bacteria</taxon>
        <taxon>Bacillati</taxon>
        <taxon>Bacillota</taxon>
        <taxon>Clostridia</taxon>
        <taxon>Eubacteriales</taxon>
        <taxon>Oscillospiraceae</taxon>
        <taxon>Congzhengia</taxon>
    </lineage>
</organism>
<feature type="transmembrane region" description="Helical" evidence="6">
    <location>
        <begin position="12"/>
        <end position="38"/>
    </location>
</feature>
<dbReference type="InterPro" id="IPR002797">
    <property type="entry name" value="Polysacc_synth"/>
</dbReference>
<feature type="transmembrane region" description="Helical" evidence="6">
    <location>
        <begin position="418"/>
        <end position="438"/>
    </location>
</feature>
<feature type="transmembrane region" description="Helical" evidence="6">
    <location>
        <begin position="531"/>
        <end position="553"/>
    </location>
</feature>
<comment type="subcellular location">
    <subcellularLocation>
        <location evidence="1">Cell membrane</location>
        <topology evidence="1">Multi-pass membrane protein</topology>
    </subcellularLocation>
</comment>
<evidence type="ECO:0000256" key="4">
    <source>
        <dbReference type="ARBA" id="ARBA00022989"/>
    </source>
</evidence>
<evidence type="ECO:0000256" key="3">
    <source>
        <dbReference type="ARBA" id="ARBA00022692"/>
    </source>
</evidence>
<dbReference type="PANTHER" id="PTHR30250:SF21">
    <property type="entry name" value="LIPID II FLIPPASE MURJ"/>
    <property type="match status" value="1"/>
</dbReference>
<dbReference type="EMBL" id="JACRSU010000001">
    <property type="protein sequence ID" value="MBC8539687.1"/>
    <property type="molecule type" value="Genomic_DNA"/>
</dbReference>
<comment type="caution">
    <text evidence="7">The sequence shown here is derived from an EMBL/GenBank/DDBJ whole genome shotgun (WGS) entry which is preliminary data.</text>
</comment>
<gene>
    <name evidence="7" type="ORF">H8698_01700</name>
</gene>
<protein>
    <submittedName>
        <fullName evidence="7">Oligosaccharide flippase family protein</fullName>
    </submittedName>
</protein>
<evidence type="ECO:0000313" key="8">
    <source>
        <dbReference type="Proteomes" id="UP000611762"/>
    </source>
</evidence>
<sequence length="581" mass="61897">MKEIKKQSFMEGAAVLVVAHLVVKIIGACFKIPLANILHETGMAFFTRAYNLYAAMFVMATAGLPVAVSKMVSESLAKKNYGESKKILRAAVILLTIIGAAGTCVLFFGARPFAEGAFNSPGSYLSIVAISPAILFISMLSAFRGYFQGHSNMIPTAYSEVLESVAKLVIGLAGAYFLMSVSVELAAAGAVFGVTLGGLFALLLLVFFYYKNKRSTPSYNTTAARSTSTIFVKLLTIAVPITIGAAVMSLTNVIDTFMIGNRLQAISVTPDLFRTLTEFFGVNPQDAMVGANISHEAADVMYGSYSGYAMSLFNLPPSIVTSISMSIVPAISAALAISNKSQARLLTESSIRITTIFSLPCAIGLAVLSTPILICLYNNARAQDTLTLLSLAIVFVCTVSVSTAILQAAGHVFIPVRNMLIGGLFKVVSNYVLIAVPALNIGGAPVSTFCCYLLIAGLNLMSIKKIIKPNFNVRDFIIKPFISALIMGLIVYLSFNVAAGLLGCPLIDLSVQFVPQNAPVTPVLSSVRFKIIIALGISIFIGVIAYGAAILLLRAVQKEDIEMLPKGKKIAIFLQKHKILS</sequence>
<dbReference type="PIRSF" id="PIRSF038958">
    <property type="entry name" value="PG_synth_SpoVB"/>
    <property type="match status" value="1"/>
</dbReference>
<evidence type="ECO:0000256" key="1">
    <source>
        <dbReference type="ARBA" id="ARBA00004651"/>
    </source>
</evidence>
<feature type="transmembrane region" description="Helical" evidence="6">
    <location>
        <begin position="122"/>
        <end position="140"/>
    </location>
</feature>
<evidence type="ECO:0000256" key="2">
    <source>
        <dbReference type="ARBA" id="ARBA00022475"/>
    </source>
</evidence>
<keyword evidence="8" id="KW-1185">Reference proteome</keyword>
<dbReference type="InterPro" id="IPR024923">
    <property type="entry name" value="PG_synth_SpoVB"/>
</dbReference>
<keyword evidence="3 6" id="KW-0812">Transmembrane</keyword>
<proteinExistence type="predicted"/>